<feature type="compositionally biased region" description="Acidic residues" evidence="8">
    <location>
        <begin position="231"/>
        <end position="244"/>
    </location>
</feature>
<dbReference type="PANTHER" id="PTHR12190:SF4">
    <property type="entry name" value="A-KINASE ANCHOR PROTEIN 8-LIKE"/>
    <property type="match status" value="1"/>
</dbReference>
<dbReference type="GO" id="GO:0034237">
    <property type="term" value="F:protein kinase A regulatory subunit binding"/>
    <property type="evidence" value="ECO:0007669"/>
    <property type="project" value="TreeGrafter"/>
</dbReference>
<evidence type="ECO:0000256" key="3">
    <source>
        <dbReference type="ARBA" id="ARBA00022737"/>
    </source>
</evidence>
<dbReference type="PRINTS" id="PR00806">
    <property type="entry name" value="VINCULIN"/>
</dbReference>
<evidence type="ECO:0000313" key="10">
    <source>
        <dbReference type="EMBL" id="KAF6273460.1"/>
    </source>
</evidence>
<evidence type="ECO:0000256" key="1">
    <source>
        <dbReference type="ARBA" id="ARBA00004109"/>
    </source>
</evidence>
<dbReference type="InterPro" id="IPR007071">
    <property type="entry name" value="AKAP95"/>
</dbReference>
<keyword evidence="10" id="KW-0418">Kinase</keyword>
<protein>
    <submittedName>
        <fullName evidence="10">A-kinase anchoring protein 8 like</fullName>
    </submittedName>
</protein>
<evidence type="ECO:0000256" key="6">
    <source>
        <dbReference type="ARBA" id="ARBA00023242"/>
    </source>
</evidence>
<keyword evidence="6" id="KW-0539">Nucleus</keyword>
<dbReference type="EMBL" id="JABWUV010000032">
    <property type="protein sequence ID" value="KAF6273460.1"/>
    <property type="molecule type" value="Genomic_DNA"/>
</dbReference>
<sequence>MASHLDSKFHKEHFKYIGTKLPKQTADFLQEYVTNKTKKTEELRKTVEDLDGLIQQIYRDQDLTQEISMEHFVKKVEAAHCAACDLFIPMQFGIIQKHLKTIDHNRNRRLMMEQSKKSSLMVARSILNNKLISKKLEHYLKGENPFTDSPEEEKEQEEAEGSALDVGPLIQVAGGTESAESTQAQPPVPPEPAPGAASPPPPPPPPEEDEEAVPLLGGALQREIRGIPGLDVEDDDEEGGGGPP</sequence>
<evidence type="ECO:0000256" key="2">
    <source>
        <dbReference type="ARBA" id="ARBA00022723"/>
    </source>
</evidence>
<comment type="similarity">
    <text evidence="7">Belongs to the AKAP95 family.</text>
</comment>
<dbReference type="Proteomes" id="UP000527355">
    <property type="component" value="Unassembled WGS sequence"/>
</dbReference>
<dbReference type="GO" id="GO:0008270">
    <property type="term" value="F:zinc ion binding"/>
    <property type="evidence" value="ECO:0007669"/>
    <property type="project" value="UniProtKB-KW"/>
</dbReference>
<proteinExistence type="inferred from homology"/>
<dbReference type="VEuPathDB" id="HostDB:GeneID_118652585"/>
<keyword evidence="3" id="KW-0677">Repeat</keyword>
<evidence type="ECO:0000256" key="4">
    <source>
        <dbReference type="ARBA" id="ARBA00022771"/>
    </source>
</evidence>
<comment type="caution">
    <text evidence="10">The sequence shown here is derived from an EMBL/GenBank/DDBJ whole genome shotgun (WGS) entry which is preliminary data.</text>
</comment>
<keyword evidence="11" id="KW-1185">Reference proteome</keyword>
<dbReference type="AlphaFoldDB" id="A0A7J7RB94"/>
<keyword evidence="10" id="KW-0808">Transferase</keyword>
<evidence type="ECO:0000313" key="11">
    <source>
        <dbReference type="Proteomes" id="UP000527355"/>
    </source>
</evidence>
<name>A0A7J7RB94_MYOMY</name>
<reference evidence="10 11" key="1">
    <citation type="journal article" date="2020" name="Nature">
        <title>Six reference-quality genomes reveal evolution of bat adaptations.</title>
        <authorList>
            <person name="Jebb D."/>
            <person name="Huang Z."/>
            <person name="Pippel M."/>
            <person name="Hughes G.M."/>
            <person name="Lavrichenko K."/>
            <person name="Devanna P."/>
            <person name="Winkler S."/>
            <person name="Jermiin L.S."/>
            <person name="Skirmuntt E.C."/>
            <person name="Katzourakis A."/>
            <person name="Burkitt-Gray L."/>
            <person name="Ray D.A."/>
            <person name="Sullivan K.A.M."/>
            <person name="Roscito J.G."/>
            <person name="Kirilenko B.M."/>
            <person name="Davalos L.M."/>
            <person name="Corthals A.P."/>
            <person name="Power M.L."/>
            <person name="Jones G."/>
            <person name="Ransome R.D."/>
            <person name="Dechmann D.K.N."/>
            <person name="Locatelli A.G."/>
            <person name="Puechmaille S.J."/>
            <person name="Fedrigo O."/>
            <person name="Jarvis E.D."/>
            <person name="Hiller M."/>
            <person name="Vernes S.C."/>
            <person name="Myers E.W."/>
            <person name="Teeling E.C."/>
        </authorList>
    </citation>
    <scope>NUCLEOTIDE SEQUENCE [LARGE SCALE GENOMIC DNA]</scope>
    <source>
        <strain evidence="10">MMyoMyo1</strain>
        <tissue evidence="10">Flight muscle</tissue>
    </source>
</reference>
<keyword evidence="5" id="KW-0862">Zinc</keyword>
<dbReference type="GO" id="GO:0016363">
    <property type="term" value="C:nuclear matrix"/>
    <property type="evidence" value="ECO:0007669"/>
    <property type="project" value="UniProtKB-SubCell"/>
</dbReference>
<gene>
    <name evidence="10" type="ORF">mMyoMyo1_000520</name>
</gene>
<evidence type="ECO:0000256" key="8">
    <source>
        <dbReference type="SAM" id="MobiDB-lite"/>
    </source>
</evidence>
<feature type="region of interest" description="Disordered" evidence="8">
    <location>
        <begin position="142"/>
        <end position="244"/>
    </location>
</feature>
<dbReference type="InterPro" id="IPR034736">
    <property type="entry name" value="ZF_C2H2_AKAP95"/>
</dbReference>
<comment type="subcellular location">
    <subcellularLocation>
        <location evidence="1">Nucleus matrix</location>
    </subcellularLocation>
</comment>
<keyword evidence="4 7" id="KW-0863">Zinc-finger</keyword>
<evidence type="ECO:0000256" key="7">
    <source>
        <dbReference type="PROSITE-ProRule" id="PRU01140"/>
    </source>
</evidence>
<evidence type="ECO:0000259" key="9">
    <source>
        <dbReference type="PROSITE" id="PS51799"/>
    </source>
</evidence>
<dbReference type="PROSITE" id="PS51799">
    <property type="entry name" value="ZF_C2H2_AKAP95"/>
    <property type="match status" value="1"/>
</dbReference>
<feature type="compositionally biased region" description="Pro residues" evidence="8">
    <location>
        <begin position="186"/>
        <end position="205"/>
    </location>
</feature>
<organism evidence="10 11">
    <name type="scientific">Myotis myotis</name>
    <name type="common">Greater mouse-eared bat</name>
    <name type="synonym">Vespertilio myotis</name>
    <dbReference type="NCBI Taxonomy" id="51298"/>
    <lineage>
        <taxon>Eukaryota</taxon>
        <taxon>Metazoa</taxon>
        <taxon>Chordata</taxon>
        <taxon>Craniata</taxon>
        <taxon>Vertebrata</taxon>
        <taxon>Euteleostomi</taxon>
        <taxon>Mammalia</taxon>
        <taxon>Eutheria</taxon>
        <taxon>Laurasiatheria</taxon>
        <taxon>Chiroptera</taxon>
        <taxon>Yangochiroptera</taxon>
        <taxon>Vespertilionidae</taxon>
        <taxon>Myotis</taxon>
    </lineage>
</organism>
<evidence type="ECO:0000256" key="5">
    <source>
        <dbReference type="ARBA" id="ARBA00022833"/>
    </source>
</evidence>
<accession>A0A7J7RB94</accession>
<dbReference type="Pfam" id="PF04988">
    <property type="entry name" value="AKAP95"/>
    <property type="match status" value="1"/>
</dbReference>
<keyword evidence="2" id="KW-0479">Metal-binding</keyword>
<dbReference type="GO" id="GO:0016301">
    <property type="term" value="F:kinase activity"/>
    <property type="evidence" value="ECO:0007669"/>
    <property type="project" value="UniProtKB-KW"/>
</dbReference>
<dbReference type="PANTHER" id="PTHR12190">
    <property type="entry name" value="A-KINASE ANCHOR PROTEIN AKAP 8"/>
    <property type="match status" value="1"/>
</dbReference>
<dbReference type="GO" id="GO:0003677">
    <property type="term" value="F:DNA binding"/>
    <property type="evidence" value="ECO:0007669"/>
    <property type="project" value="InterPro"/>
</dbReference>
<feature type="domain" description="C2H2 AKAP95-type" evidence="9">
    <location>
        <begin position="81"/>
        <end position="104"/>
    </location>
</feature>
<feature type="compositionally biased region" description="Acidic residues" evidence="8">
    <location>
        <begin position="149"/>
        <end position="160"/>
    </location>
</feature>